<evidence type="ECO:0000259" key="7">
    <source>
        <dbReference type="PROSITE" id="PS51198"/>
    </source>
</evidence>
<keyword evidence="4 6" id="KW-0067">ATP-binding</keyword>
<keyword evidence="2 6" id="KW-0378">Hydrolase</keyword>
<dbReference type="SUPFAM" id="SSF52540">
    <property type="entry name" value="P-loop containing nucleoside triphosphate hydrolases"/>
    <property type="match status" value="1"/>
</dbReference>
<proteinExistence type="predicted"/>
<dbReference type="PANTHER" id="PTHR11070:SF2">
    <property type="entry name" value="ATP-DEPENDENT DNA HELICASE SRS2"/>
    <property type="match status" value="1"/>
</dbReference>
<accession>A0A268NWF0</accession>
<keyword evidence="3 6" id="KW-0347">Helicase</keyword>
<evidence type="ECO:0000313" key="9">
    <source>
        <dbReference type="Proteomes" id="UP000216207"/>
    </source>
</evidence>
<gene>
    <name evidence="8" type="ORF">CHH72_16830</name>
</gene>
<sequence length="1045" mass="118768">MPITIDTNSDNLQDQIKQANTSIALNKQVDAKYFSENLTGNGKRKSGLFSVEAGTINDFIRENRRFLDEVALNEGAIKNNQRHEQQVFGNFFHKSTKETDSEFKKFENNLTVMIPPVIFLSILSGNTPAALSFPKNIGMYNINTLEKTWTKLTSGTIDGKPATTYVLPVIQSIRLYSRDVKHQSKSGHVTTRSQVSGQPDIYVLFATVLDSMDKDGDMIFANNPVNGGSYVTENQGVITIAQLKERSATEYDYAKLLDRLEQHLYVVIGNFNVGIPSVATHQLSLTVGDLSMSDLLKSQATTITHQAEETLIKFVQTFSARMKELQAKKSKYPGIQKHMVNALVTFVQHIDLLNEIEENLITTDLLASIYQELKANIKDQRAMNDIARHSLRLLLSQRLHELEEIRDNNGLYQFKPKNVQVNQAMQQNPNYSTQQKRIVTTTDPLVIGQAGAGSGKSHTLIGRINYLKDQGEDLSKVLVLSFTNVAAININNRFPGVRSETLANMFHTIYSATYPAQSLSQPSTVANSIRLLNPSSQYFQDLGLNANKLRTFMNEFATRLEQFDQTGYKRVNLQQELKRLSNLIEGNLDMCTHVLDAVEQTTLELEPIIIHHKLLLNGDDLNIPVAYQNLNYIITDESQDISTFEYILLLELTLHYRSQLLIIGDGSQTLYEFRNSDPRYMNALEASNVFTSHKLETNYRSNEEILMFANQFLQVIDANKYAGIQLKSSNFSNPTEQTVREMITIGDNEITGGTMTEYIEGVKDYLQNDSGFEKWFIERVKKGEQVAIMGWTRREVLEVSEVIEAMLRDHSLGHIEITNIMSNNERPMTLLSRFARDKADELRSFDPTHKHYMQEIERHASEFVKKTFNRATSKQSTFYYDFILRNINTVVQSYEWNAWLADYRADKVNEHQIGSFLIQQLLRIETRKNAMDQFLRKQKDVPNYDKCPIILSTIHGTKGLEFDHTVVLFNEAKRGATSQASMRMMFVALSRAKKSEFIVNSHRAAKKRTVSDTHAGMFQTPISSAFLRTLNDAAKLNQAKPATTP</sequence>
<keyword evidence="5" id="KW-0238">DNA-binding</keyword>
<reference evidence="8 9" key="1">
    <citation type="submission" date="2017-07" db="EMBL/GenBank/DDBJ databases">
        <title>Isolation and whole genome analysis of endospore-forming bacteria from heroin.</title>
        <authorList>
            <person name="Kalinowski J."/>
            <person name="Ahrens B."/>
            <person name="Al-Dilaimi A."/>
            <person name="Winkler A."/>
            <person name="Wibberg D."/>
            <person name="Schleenbecker U."/>
            <person name="Ruckert C."/>
            <person name="Wolfel R."/>
            <person name="Grass G."/>
        </authorList>
    </citation>
    <scope>NUCLEOTIDE SEQUENCE [LARGE SCALE GENOMIC DNA]</scope>
    <source>
        <strain evidence="8 9">7539</strain>
    </source>
</reference>
<dbReference type="GO" id="GO:0000725">
    <property type="term" value="P:recombinational repair"/>
    <property type="evidence" value="ECO:0007669"/>
    <property type="project" value="TreeGrafter"/>
</dbReference>
<evidence type="ECO:0000256" key="5">
    <source>
        <dbReference type="ARBA" id="ARBA00023125"/>
    </source>
</evidence>
<dbReference type="PROSITE" id="PS51198">
    <property type="entry name" value="UVRD_HELICASE_ATP_BIND"/>
    <property type="match status" value="1"/>
</dbReference>
<evidence type="ECO:0000313" key="8">
    <source>
        <dbReference type="EMBL" id="PAE87794.1"/>
    </source>
</evidence>
<dbReference type="EMBL" id="NPCC01000029">
    <property type="protein sequence ID" value="PAE87794.1"/>
    <property type="molecule type" value="Genomic_DNA"/>
</dbReference>
<dbReference type="InterPro" id="IPR013986">
    <property type="entry name" value="DExx_box_DNA_helicase_dom_sf"/>
</dbReference>
<dbReference type="RefSeq" id="WP_095327032.1">
    <property type="nucleotide sequence ID" value="NZ_NPCC01000029.1"/>
</dbReference>
<dbReference type="GO" id="GO:0005524">
    <property type="term" value="F:ATP binding"/>
    <property type="evidence" value="ECO:0007669"/>
    <property type="project" value="UniProtKB-UniRule"/>
</dbReference>
<dbReference type="Proteomes" id="UP000216207">
    <property type="component" value="Unassembled WGS sequence"/>
</dbReference>
<organism evidence="8 9">
    <name type="scientific">Shouchella clausii</name>
    <name type="common">Alkalihalobacillus clausii</name>
    <dbReference type="NCBI Taxonomy" id="79880"/>
    <lineage>
        <taxon>Bacteria</taxon>
        <taxon>Bacillati</taxon>
        <taxon>Bacillota</taxon>
        <taxon>Bacilli</taxon>
        <taxon>Bacillales</taxon>
        <taxon>Bacillaceae</taxon>
        <taxon>Shouchella</taxon>
    </lineage>
</organism>
<dbReference type="Gene3D" id="1.10.10.160">
    <property type="match status" value="1"/>
</dbReference>
<dbReference type="InterPro" id="IPR014016">
    <property type="entry name" value="UvrD-like_ATP-bd"/>
</dbReference>
<dbReference type="PANTHER" id="PTHR11070">
    <property type="entry name" value="UVRD / RECB / PCRA DNA HELICASE FAMILY MEMBER"/>
    <property type="match status" value="1"/>
</dbReference>
<dbReference type="Gene3D" id="3.40.50.300">
    <property type="entry name" value="P-loop containing nucleotide triphosphate hydrolases"/>
    <property type="match status" value="2"/>
</dbReference>
<evidence type="ECO:0000256" key="2">
    <source>
        <dbReference type="ARBA" id="ARBA00022801"/>
    </source>
</evidence>
<keyword evidence="1 6" id="KW-0547">Nucleotide-binding</keyword>
<dbReference type="GO" id="GO:0003677">
    <property type="term" value="F:DNA binding"/>
    <property type="evidence" value="ECO:0007669"/>
    <property type="project" value="UniProtKB-KW"/>
</dbReference>
<feature type="binding site" evidence="6">
    <location>
        <begin position="450"/>
        <end position="457"/>
    </location>
    <ligand>
        <name>ATP</name>
        <dbReference type="ChEBI" id="CHEBI:30616"/>
    </ligand>
</feature>
<dbReference type="Pfam" id="PF00580">
    <property type="entry name" value="UvrD-helicase"/>
    <property type="match status" value="1"/>
</dbReference>
<dbReference type="GO" id="GO:0016887">
    <property type="term" value="F:ATP hydrolysis activity"/>
    <property type="evidence" value="ECO:0007669"/>
    <property type="project" value="RHEA"/>
</dbReference>
<dbReference type="GO" id="GO:0043138">
    <property type="term" value="F:3'-5' DNA helicase activity"/>
    <property type="evidence" value="ECO:0007669"/>
    <property type="project" value="UniProtKB-EC"/>
</dbReference>
<protein>
    <recommendedName>
        <fullName evidence="7">UvrD-like helicase ATP-binding domain-containing protein</fullName>
    </recommendedName>
</protein>
<feature type="domain" description="UvrD-like helicase ATP-binding" evidence="7">
    <location>
        <begin position="429"/>
        <end position="702"/>
    </location>
</feature>
<evidence type="ECO:0000256" key="3">
    <source>
        <dbReference type="ARBA" id="ARBA00022806"/>
    </source>
</evidence>
<evidence type="ECO:0000256" key="4">
    <source>
        <dbReference type="ARBA" id="ARBA00022840"/>
    </source>
</evidence>
<dbReference type="AlphaFoldDB" id="A0A268NWF0"/>
<evidence type="ECO:0000256" key="6">
    <source>
        <dbReference type="PROSITE-ProRule" id="PRU00560"/>
    </source>
</evidence>
<comment type="caution">
    <text evidence="8">The sequence shown here is derived from an EMBL/GenBank/DDBJ whole genome shotgun (WGS) entry which is preliminary data.</text>
</comment>
<name>A0A268NWF0_SHOCL</name>
<dbReference type="InterPro" id="IPR000212">
    <property type="entry name" value="DNA_helicase_UvrD/REP"/>
</dbReference>
<evidence type="ECO:0000256" key="1">
    <source>
        <dbReference type="ARBA" id="ARBA00022741"/>
    </source>
</evidence>
<dbReference type="InterPro" id="IPR027417">
    <property type="entry name" value="P-loop_NTPase"/>
</dbReference>